<evidence type="ECO:0000313" key="2">
    <source>
        <dbReference type="EMBL" id="TCV90034.1"/>
    </source>
</evidence>
<comment type="caution">
    <text evidence="2">The sequence shown here is derived from an EMBL/GenBank/DDBJ whole genome shotgun (WGS) entry which is preliminary data.</text>
</comment>
<evidence type="ECO:0000313" key="3">
    <source>
        <dbReference type="Proteomes" id="UP000295515"/>
    </source>
</evidence>
<dbReference type="Proteomes" id="UP000295515">
    <property type="component" value="Unassembled WGS sequence"/>
</dbReference>
<feature type="transmembrane region" description="Helical" evidence="1">
    <location>
        <begin position="28"/>
        <end position="49"/>
    </location>
</feature>
<keyword evidence="1" id="KW-0812">Transmembrane</keyword>
<dbReference type="AlphaFoldDB" id="A0A4R3YGG1"/>
<organism evidence="2 3">
    <name type="scientific">Longibaculum muris</name>
    <dbReference type="NCBI Taxonomy" id="1796628"/>
    <lineage>
        <taxon>Bacteria</taxon>
        <taxon>Bacillati</taxon>
        <taxon>Bacillota</taxon>
        <taxon>Erysipelotrichia</taxon>
        <taxon>Erysipelotrichales</taxon>
        <taxon>Coprobacillaceae</taxon>
        <taxon>Longibaculum</taxon>
    </lineage>
</organism>
<gene>
    <name evidence="2" type="ORF">EDD60_1481</name>
</gene>
<keyword evidence="1" id="KW-1133">Transmembrane helix</keyword>
<dbReference type="EMBL" id="SMCQ01000048">
    <property type="protein sequence ID" value="TCV90034.1"/>
    <property type="molecule type" value="Genomic_DNA"/>
</dbReference>
<protein>
    <submittedName>
        <fullName evidence="2">Uncharacterized protein</fullName>
    </submittedName>
</protein>
<sequence length="59" mass="6625">MSGLFGVTLFILIGIVLMFIDSFSSGIILISLAVIIYYLSEILSILRIFEIKNNKKNTK</sequence>
<keyword evidence="3" id="KW-1185">Reference proteome</keyword>
<proteinExistence type="predicted"/>
<reference evidence="2 3" key="1">
    <citation type="submission" date="2019-03" db="EMBL/GenBank/DDBJ databases">
        <title>Genomic Encyclopedia of Type Strains, Phase IV (KMG-IV): sequencing the most valuable type-strain genomes for metagenomic binning, comparative biology and taxonomic classification.</title>
        <authorList>
            <person name="Goeker M."/>
        </authorList>
    </citation>
    <scope>NUCLEOTIDE SEQUENCE [LARGE SCALE GENOMIC DNA]</scope>
    <source>
        <strain evidence="2 3">DSM 29487</strain>
    </source>
</reference>
<accession>A0A4R3YGG1</accession>
<keyword evidence="1" id="KW-0472">Membrane</keyword>
<evidence type="ECO:0000256" key="1">
    <source>
        <dbReference type="SAM" id="Phobius"/>
    </source>
</evidence>
<name>A0A4R3YGG1_9FIRM</name>